<keyword evidence="1" id="KW-0812">Transmembrane</keyword>
<feature type="transmembrane region" description="Helical" evidence="1">
    <location>
        <begin position="31"/>
        <end position="49"/>
    </location>
</feature>
<dbReference type="EMBL" id="MFMS01000002">
    <property type="protein sequence ID" value="OGG86163.1"/>
    <property type="molecule type" value="Genomic_DNA"/>
</dbReference>
<dbReference type="STRING" id="1798531.A2392_01735"/>
<reference evidence="2 3" key="1">
    <citation type="journal article" date="2016" name="Nat. Commun.">
        <title>Thousands of microbial genomes shed light on interconnected biogeochemical processes in an aquifer system.</title>
        <authorList>
            <person name="Anantharaman K."/>
            <person name="Brown C.T."/>
            <person name="Hug L.A."/>
            <person name="Sharon I."/>
            <person name="Castelle C.J."/>
            <person name="Probst A.J."/>
            <person name="Thomas B.C."/>
            <person name="Singh A."/>
            <person name="Wilkins M.J."/>
            <person name="Karaoz U."/>
            <person name="Brodie E.L."/>
            <person name="Williams K.H."/>
            <person name="Hubbard S.S."/>
            <person name="Banfield J.F."/>
        </authorList>
    </citation>
    <scope>NUCLEOTIDE SEQUENCE [LARGE SCALE GENOMIC DNA]</scope>
</reference>
<evidence type="ECO:0000313" key="2">
    <source>
        <dbReference type="EMBL" id="OGG86163.1"/>
    </source>
</evidence>
<accession>A0A1F6FJY4</accession>
<keyword evidence="1" id="KW-1133">Transmembrane helix</keyword>
<dbReference type="AlphaFoldDB" id="A0A1F6FJY4"/>
<dbReference type="Proteomes" id="UP000177395">
    <property type="component" value="Unassembled WGS sequence"/>
</dbReference>
<gene>
    <name evidence="2" type="ORF">A2392_01735</name>
</gene>
<protein>
    <submittedName>
        <fullName evidence="2">Uncharacterized protein</fullName>
    </submittedName>
</protein>
<organism evidence="2 3">
    <name type="scientific">Candidatus Kaiserbacteria bacterium RIFOXYB1_FULL_46_14</name>
    <dbReference type="NCBI Taxonomy" id="1798531"/>
    <lineage>
        <taxon>Bacteria</taxon>
        <taxon>Candidatus Kaiseribacteriota</taxon>
    </lineage>
</organism>
<keyword evidence="1" id="KW-0472">Membrane</keyword>
<comment type="caution">
    <text evidence="2">The sequence shown here is derived from an EMBL/GenBank/DDBJ whole genome shotgun (WGS) entry which is preliminary data.</text>
</comment>
<evidence type="ECO:0000313" key="3">
    <source>
        <dbReference type="Proteomes" id="UP000177395"/>
    </source>
</evidence>
<evidence type="ECO:0000256" key="1">
    <source>
        <dbReference type="SAM" id="Phobius"/>
    </source>
</evidence>
<sequence>MKENIKSTSSHTTKSIDTARASSLARQHEKAILIVLAYLIGFITAFIAFKLSDGKEWSMSNIPESRGQEETSRLEAIMKEGDLYAHRGGVERALSVYSEREAKEDGFHYDVPVTSASPNDRFLHYCVQPTADSDTCDNFIYSFDEDVVYRVKNSDGQITSAVGEDAESVWLIDGKLSLGDYQSVSADAPWQMDAR</sequence>
<name>A0A1F6FJY4_9BACT</name>
<proteinExistence type="predicted"/>